<sequence length="243" mass="27541">MKFQQLATLATSGAVVVFAVYTVKLLIAFLSDLESDRERRISATPNGVLWDVGLIAQFVMQHSLLCRSGRLERCFGVLSRSVYVFTSCISLVVLMYFWVPAADESALWSWNTTDSLLLSWGFAALHYVCWALILGGCYILDIGELVGFKQVWYGVKGYGSPLQEKAWQFVRCLGHMRHPGLTTLAAILWMRPTMHLDRAVLALCFTVYTYVAHDVDVLDFEYVRRLCEQKARSPRSEGSHARR</sequence>
<dbReference type="AlphaFoldDB" id="A0A131XVW5"/>
<protein>
    <recommendedName>
        <fullName evidence="7">Nuclear envelope membrane protein</fullName>
    </recommendedName>
    <alternativeName>
        <fullName evidence="6">Nuclear rim protein</fullName>
    </alternativeName>
</protein>
<evidence type="ECO:0000256" key="3">
    <source>
        <dbReference type="ARBA" id="ARBA00022692"/>
    </source>
</evidence>
<dbReference type="GO" id="GO:0005637">
    <property type="term" value="C:nuclear inner membrane"/>
    <property type="evidence" value="ECO:0007669"/>
    <property type="project" value="UniProtKB-SubCell"/>
</dbReference>
<name>A0A131XVW5_IXORI</name>
<feature type="transmembrane region" description="Helical" evidence="8">
    <location>
        <begin position="77"/>
        <end position="98"/>
    </location>
</feature>
<comment type="subcellular location">
    <subcellularLocation>
        <location evidence="1">Nucleus inner membrane</location>
        <topology evidence="1">Multi-pass membrane protein</topology>
    </subcellularLocation>
</comment>
<evidence type="ECO:0000313" key="9">
    <source>
        <dbReference type="EMBL" id="JAP70170.1"/>
    </source>
</evidence>
<keyword evidence="4 8" id="KW-1133">Transmembrane helix</keyword>
<evidence type="ECO:0000256" key="6">
    <source>
        <dbReference type="ARBA" id="ARBA00031700"/>
    </source>
</evidence>
<dbReference type="PANTHER" id="PTHR31040">
    <property type="entry name" value="NURIM"/>
    <property type="match status" value="1"/>
</dbReference>
<proteinExistence type="evidence at transcript level"/>
<dbReference type="InterPro" id="IPR033580">
    <property type="entry name" value="Nurim-like"/>
</dbReference>
<reference evidence="9" key="1">
    <citation type="submission" date="2016-02" db="EMBL/GenBank/DDBJ databases">
        <title>RNAseq analyses of the midgut from blood- or serum-fed Ixodes ricinus ticks.</title>
        <authorList>
            <person name="Perner J."/>
            <person name="Provaznik J."/>
            <person name="Schrenkova J."/>
            <person name="Urbanova V."/>
            <person name="Ribeiro J.M."/>
            <person name="Kopacek P."/>
        </authorList>
    </citation>
    <scope>NUCLEOTIDE SEQUENCE</scope>
    <source>
        <tissue evidence="9">Gut</tissue>
    </source>
</reference>
<comment type="similarity">
    <text evidence="2">Belongs to the nurim family.</text>
</comment>
<evidence type="ECO:0000256" key="5">
    <source>
        <dbReference type="ARBA" id="ARBA00023136"/>
    </source>
</evidence>
<dbReference type="PANTHER" id="PTHR31040:SF1">
    <property type="entry name" value="NURIM"/>
    <property type="match status" value="1"/>
</dbReference>
<evidence type="ECO:0000256" key="1">
    <source>
        <dbReference type="ARBA" id="ARBA00004473"/>
    </source>
</evidence>
<evidence type="ECO:0000256" key="4">
    <source>
        <dbReference type="ARBA" id="ARBA00022989"/>
    </source>
</evidence>
<evidence type="ECO:0000256" key="8">
    <source>
        <dbReference type="SAM" id="Phobius"/>
    </source>
</evidence>
<organism evidence="9">
    <name type="scientific">Ixodes ricinus</name>
    <name type="common">Common tick</name>
    <name type="synonym">Acarus ricinus</name>
    <dbReference type="NCBI Taxonomy" id="34613"/>
    <lineage>
        <taxon>Eukaryota</taxon>
        <taxon>Metazoa</taxon>
        <taxon>Ecdysozoa</taxon>
        <taxon>Arthropoda</taxon>
        <taxon>Chelicerata</taxon>
        <taxon>Arachnida</taxon>
        <taxon>Acari</taxon>
        <taxon>Parasitiformes</taxon>
        <taxon>Ixodida</taxon>
        <taxon>Ixodoidea</taxon>
        <taxon>Ixodidae</taxon>
        <taxon>Ixodinae</taxon>
        <taxon>Ixodes</taxon>
    </lineage>
</organism>
<feature type="transmembrane region" description="Helical" evidence="8">
    <location>
        <begin position="118"/>
        <end position="140"/>
    </location>
</feature>
<keyword evidence="3 8" id="KW-0812">Transmembrane</keyword>
<dbReference type="EMBL" id="GEFM01005626">
    <property type="protein sequence ID" value="JAP70170.1"/>
    <property type="molecule type" value="mRNA"/>
</dbReference>
<evidence type="ECO:0000256" key="7">
    <source>
        <dbReference type="ARBA" id="ARBA00032957"/>
    </source>
</evidence>
<evidence type="ECO:0000256" key="2">
    <source>
        <dbReference type="ARBA" id="ARBA00010631"/>
    </source>
</evidence>
<accession>A0A131XVW5</accession>
<feature type="transmembrane region" description="Helical" evidence="8">
    <location>
        <begin position="6"/>
        <end position="30"/>
    </location>
</feature>
<keyword evidence="5 8" id="KW-0472">Membrane</keyword>